<evidence type="ECO:0000313" key="2">
    <source>
        <dbReference type="EMBL" id="KAG7501577.1"/>
    </source>
</evidence>
<dbReference type="PANTHER" id="PTHR32414:SF2">
    <property type="entry name" value="NEUROMEDIN-S"/>
    <property type="match status" value="1"/>
</dbReference>
<dbReference type="AlphaFoldDB" id="A0AAV6R814"/>
<evidence type="ECO:0008006" key="4">
    <source>
        <dbReference type="Google" id="ProtNLM"/>
    </source>
</evidence>
<name>A0AAV6R814_SOLSE</name>
<feature type="compositionally biased region" description="Basic and acidic residues" evidence="1">
    <location>
        <begin position="94"/>
        <end position="108"/>
    </location>
</feature>
<comment type="caution">
    <text evidence="2">The sequence shown here is derived from an EMBL/GenBank/DDBJ whole genome shotgun (WGS) entry which is preliminary data.</text>
</comment>
<proteinExistence type="predicted"/>
<organism evidence="2 3">
    <name type="scientific">Solea senegalensis</name>
    <name type="common">Senegalese sole</name>
    <dbReference type="NCBI Taxonomy" id="28829"/>
    <lineage>
        <taxon>Eukaryota</taxon>
        <taxon>Metazoa</taxon>
        <taxon>Chordata</taxon>
        <taxon>Craniata</taxon>
        <taxon>Vertebrata</taxon>
        <taxon>Euteleostomi</taxon>
        <taxon>Actinopterygii</taxon>
        <taxon>Neopterygii</taxon>
        <taxon>Teleostei</taxon>
        <taxon>Neoteleostei</taxon>
        <taxon>Acanthomorphata</taxon>
        <taxon>Carangaria</taxon>
        <taxon>Pleuronectiformes</taxon>
        <taxon>Pleuronectoidei</taxon>
        <taxon>Soleidae</taxon>
        <taxon>Solea</taxon>
    </lineage>
</organism>
<dbReference type="EMBL" id="JAGKHQ010000012">
    <property type="protein sequence ID" value="KAG7501577.1"/>
    <property type="molecule type" value="Genomic_DNA"/>
</dbReference>
<evidence type="ECO:0000313" key="3">
    <source>
        <dbReference type="Proteomes" id="UP000693946"/>
    </source>
</evidence>
<dbReference type="Proteomes" id="UP000693946">
    <property type="component" value="Linkage Group LG2"/>
</dbReference>
<dbReference type="PANTHER" id="PTHR32414">
    <property type="entry name" value="NEUROMEDIN-S"/>
    <property type="match status" value="1"/>
</dbReference>
<protein>
    <recommendedName>
        <fullName evidence="4">Neuromedin-S</fullName>
    </recommendedName>
</protein>
<accession>A0AAV6R814</accession>
<feature type="region of interest" description="Disordered" evidence="1">
    <location>
        <begin position="71"/>
        <end position="108"/>
    </location>
</feature>
<sequence length="238" mass="27531">MLYCQRVHPRGSGAGVSAHMTTRVYDHGDIRRTLMDFVEERVAHEALSSRKSQHAVMCQCSCGLALRVQSSNNRDGTRSDETPEPSRTPPNSAELRRTAERHRDTEQRRVFPHFPHRDMSFPSVRQLFLLCLLWFIGCGSRTDAGPYEEWEDGLLLRKVLRAVRSDDFSDAEWTDQDEDKVQNVFKRFLFHYSKARDSVGAVQQESHSVHPLMRLSPKLSQRRKVLLLVRKQKNILTT</sequence>
<reference evidence="2 3" key="1">
    <citation type="journal article" date="2021" name="Sci. Rep.">
        <title>Chromosome anchoring in Senegalese sole (Solea senegalensis) reveals sex-associated markers and genome rearrangements in flatfish.</title>
        <authorList>
            <person name="Guerrero-Cozar I."/>
            <person name="Gomez-Garrido J."/>
            <person name="Berbel C."/>
            <person name="Martinez-Blanch J.F."/>
            <person name="Alioto T."/>
            <person name="Claros M.G."/>
            <person name="Gagnaire P.A."/>
            <person name="Manchado M."/>
        </authorList>
    </citation>
    <scope>NUCLEOTIDE SEQUENCE [LARGE SCALE GENOMIC DNA]</scope>
    <source>
        <strain evidence="2">Sse05_10M</strain>
    </source>
</reference>
<gene>
    <name evidence="2" type="ORF">JOB18_002479</name>
</gene>
<dbReference type="InterPro" id="IPR043253">
    <property type="entry name" value="NmS"/>
</dbReference>
<keyword evidence="3" id="KW-1185">Reference proteome</keyword>
<evidence type="ECO:0000256" key="1">
    <source>
        <dbReference type="SAM" id="MobiDB-lite"/>
    </source>
</evidence>